<accession>A0ABS2N875</accession>
<keyword evidence="2" id="KW-1185">Reference proteome</keyword>
<sequence length="134" mass="15188">MWKEFLSSIGIGNAKVDTIVHNPSVKRGEEVKGEVHITGGVSTQVIDEIVLLLYVQYREDKEDSDFTHHVKEVSETRLEKIGTIQAGEERKIPFSIEVSKDHPNTDSKYETFLRTTLMVSQAMDPKDEDTINVL</sequence>
<dbReference type="PANTHER" id="PTHR40053">
    <property type="entry name" value="SPORULATION-CONTROL PROTEIN SPO0M"/>
    <property type="match status" value="1"/>
</dbReference>
<dbReference type="InterPro" id="IPR009776">
    <property type="entry name" value="Spore_0_M"/>
</dbReference>
<dbReference type="PANTHER" id="PTHR40053:SF1">
    <property type="entry name" value="SPORULATION-CONTROL PROTEIN SPO0M"/>
    <property type="match status" value="1"/>
</dbReference>
<evidence type="ECO:0000313" key="2">
    <source>
        <dbReference type="Proteomes" id="UP001646157"/>
    </source>
</evidence>
<dbReference type="RefSeq" id="WP_205168251.1">
    <property type="nucleotide sequence ID" value="NZ_JAFBDZ010000001.1"/>
</dbReference>
<name>A0ABS2N875_9BACI</name>
<protein>
    <submittedName>
        <fullName evidence="1">Sporulation-control protein</fullName>
    </submittedName>
</protein>
<organism evidence="1 2">
    <name type="scientific">Rossellomorea pakistanensis</name>
    <dbReference type="NCBI Taxonomy" id="992288"/>
    <lineage>
        <taxon>Bacteria</taxon>
        <taxon>Bacillati</taxon>
        <taxon>Bacillota</taxon>
        <taxon>Bacilli</taxon>
        <taxon>Bacillales</taxon>
        <taxon>Bacillaceae</taxon>
        <taxon>Rossellomorea</taxon>
    </lineage>
</organism>
<reference evidence="1 2" key="1">
    <citation type="submission" date="2021-01" db="EMBL/GenBank/DDBJ databases">
        <title>Genomic Encyclopedia of Type Strains, Phase IV (KMG-IV): sequencing the most valuable type-strain genomes for metagenomic binning, comparative biology and taxonomic classification.</title>
        <authorList>
            <person name="Goeker M."/>
        </authorList>
    </citation>
    <scope>NUCLEOTIDE SEQUENCE [LARGE SCALE GENOMIC DNA]</scope>
    <source>
        <strain evidence="1 2">DSM 24834</strain>
    </source>
</reference>
<dbReference type="Pfam" id="PF07070">
    <property type="entry name" value="Spo0M"/>
    <property type="match status" value="1"/>
</dbReference>
<gene>
    <name evidence="1" type="ORF">JOC86_000594</name>
</gene>
<evidence type="ECO:0000313" key="1">
    <source>
        <dbReference type="EMBL" id="MBM7584057.1"/>
    </source>
</evidence>
<comment type="caution">
    <text evidence="1">The sequence shown here is derived from an EMBL/GenBank/DDBJ whole genome shotgun (WGS) entry which is preliminary data.</text>
</comment>
<proteinExistence type="predicted"/>
<dbReference type="EMBL" id="JAFBDZ010000001">
    <property type="protein sequence ID" value="MBM7584057.1"/>
    <property type="molecule type" value="Genomic_DNA"/>
</dbReference>
<dbReference type="Proteomes" id="UP001646157">
    <property type="component" value="Unassembled WGS sequence"/>
</dbReference>